<proteinExistence type="inferred from homology"/>
<dbReference type="FunFam" id="1.10.3210.10:FF:000001">
    <property type="entry name" value="GTP pyrophosphokinase RelA"/>
    <property type="match status" value="1"/>
</dbReference>
<comment type="function">
    <text evidence="2">In eubacteria ppGpp (guanosine 3'-diphosphate 5'-diphosphate) is a mediator of the stringent response that coordinates a variety of cellular activities in response to changes in nutritional abundance.</text>
</comment>
<evidence type="ECO:0000259" key="4">
    <source>
        <dbReference type="PROSITE" id="PS51831"/>
    </source>
</evidence>
<dbReference type="Pfam" id="PF04607">
    <property type="entry name" value="RelA_SpoT"/>
    <property type="match status" value="1"/>
</dbReference>
<dbReference type="SMART" id="SM00954">
    <property type="entry name" value="RelA_SpoT"/>
    <property type="match status" value="1"/>
</dbReference>
<dbReference type="Gene3D" id="3.10.20.30">
    <property type="match status" value="1"/>
</dbReference>
<dbReference type="Gene3D" id="1.10.3210.10">
    <property type="entry name" value="Hypothetical protein af1432"/>
    <property type="match status" value="1"/>
</dbReference>
<feature type="domain" description="TGS" evidence="5">
    <location>
        <begin position="389"/>
        <end position="450"/>
    </location>
</feature>
<dbReference type="Proteomes" id="UP000177932">
    <property type="component" value="Unassembled WGS sequence"/>
</dbReference>
<dbReference type="EMBL" id="MHOD01000001">
    <property type="protein sequence ID" value="OGZ58735.1"/>
    <property type="molecule type" value="Genomic_DNA"/>
</dbReference>
<dbReference type="STRING" id="1802158.A2827_00420"/>
<evidence type="ECO:0008006" key="8">
    <source>
        <dbReference type="Google" id="ProtNLM"/>
    </source>
</evidence>
<dbReference type="Gene3D" id="3.30.460.10">
    <property type="entry name" value="Beta Polymerase, domain 2"/>
    <property type="match status" value="1"/>
</dbReference>
<accession>A0A1G2H8B7</accession>
<dbReference type="InterPro" id="IPR043519">
    <property type="entry name" value="NT_sf"/>
</dbReference>
<dbReference type="SUPFAM" id="SSF109604">
    <property type="entry name" value="HD-domain/PDEase-like"/>
    <property type="match status" value="1"/>
</dbReference>
<organism evidence="6 7">
    <name type="scientific">Candidatus Spechtbacteria bacterium RIFCSPHIGHO2_01_FULL_43_30</name>
    <dbReference type="NCBI Taxonomy" id="1802158"/>
    <lineage>
        <taxon>Bacteria</taxon>
        <taxon>Candidatus Spechtiibacteriota</taxon>
    </lineage>
</organism>
<name>A0A1G2H8B7_9BACT</name>
<feature type="domain" description="HD" evidence="4">
    <location>
        <begin position="46"/>
        <end position="144"/>
    </location>
</feature>
<dbReference type="PANTHER" id="PTHR21262:SF31">
    <property type="entry name" value="GTP PYROPHOSPHOKINASE"/>
    <property type="match status" value="1"/>
</dbReference>
<dbReference type="NCBIfam" id="TIGR00691">
    <property type="entry name" value="spoT_relA"/>
    <property type="match status" value="1"/>
</dbReference>
<evidence type="ECO:0000256" key="1">
    <source>
        <dbReference type="ARBA" id="ARBA00025704"/>
    </source>
</evidence>
<dbReference type="PANTHER" id="PTHR21262">
    <property type="entry name" value="GUANOSINE-3',5'-BIS DIPHOSPHATE 3'-PYROPHOSPHOHYDROLASE"/>
    <property type="match status" value="1"/>
</dbReference>
<dbReference type="Pfam" id="PF13291">
    <property type="entry name" value="ACT_4"/>
    <property type="match status" value="1"/>
</dbReference>
<dbReference type="Pfam" id="PF19296">
    <property type="entry name" value="RelA_AH_RIS"/>
    <property type="match status" value="1"/>
</dbReference>
<evidence type="ECO:0000259" key="5">
    <source>
        <dbReference type="PROSITE" id="PS51880"/>
    </source>
</evidence>
<sequence>MQSQYQKLLAQIQKSYKNSENKLISEAFEVAIKAHADQKRASGDEYIIHPLNTALTLSKMGADATTVTAGLLHDVLDDTAVSREELLNQFGPEITFLVEGVSKLGKVKYRGVERHAENLRKMLIAIAKDFRVVLIKLADRYHNLTTLDALPPAKQRRIALESLEIYAPLAFRFGISELSKKIEDLSFKYCYPQEYEMIMQSVKKRYPEREKYLASIKPYVRAQLLKEDISPIEIQTRAKHYWSLYKKLKKYDMNWDKVHDLVAMRIIVKNIEECYATLGIIHKLWRPLPEKIKDYIALPKPNGYQSLHTTVFSRGGYITEFQIRTKEMHELAENGIASHWLYAESGKPKKGSRAEGKKFEWIKQLRRWQKEVNESSEFLEGLKIDIFSNRIFVFTPNGDVIDLPEGATPVDFAYLIHTQLGDNCSAAKVNGDIVSLDTELKNGDLIQIIREGNRTPSRDWLRFVKTSTARSRIRAHLKKARRDENIEHGRQLLNAELEKLNQPNWISVKKTRKDNVLLNLPYKDELSLIAAVGQGDISPYRVVKYVVDEKQILAQKAITGLAFSSKMRKKTDKIHKIKLGELEGAATRIAHCCSPIPGEDIGAYITIRAYAAIHRLSCSNFMRLAQKNKSRIIPASWQANKDMHFAQIKIAAFDRVGLLQEVSSTISNMGINILSIKAEQQADAQNADLSVIMEVFDIDQLHMLINHLERIKNVKNVQRV</sequence>
<dbReference type="SUPFAM" id="SSF81271">
    <property type="entry name" value="TGS-like"/>
    <property type="match status" value="1"/>
</dbReference>
<dbReference type="SMART" id="SM00471">
    <property type="entry name" value="HDc"/>
    <property type="match status" value="1"/>
</dbReference>
<protein>
    <recommendedName>
        <fullName evidence="8">(P)ppGpp synthetase</fullName>
    </recommendedName>
</protein>
<dbReference type="GO" id="GO:0015969">
    <property type="term" value="P:guanosine tetraphosphate metabolic process"/>
    <property type="evidence" value="ECO:0007669"/>
    <property type="project" value="InterPro"/>
</dbReference>
<feature type="domain" description="ACT" evidence="3">
    <location>
        <begin position="647"/>
        <end position="720"/>
    </location>
</feature>
<comment type="caution">
    <text evidence="6">The sequence shown here is derived from an EMBL/GenBank/DDBJ whole genome shotgun (WGS) entry which is preliminary data.</text>
</comment>
<evidence type="ECO:0000256" key="2">
    <source>
        <dbReference type="RuleBase" id="RU003847"/>
    </source>
</evidence>
<dbReference type="InterPro" id="IPR012675">
    <property type="entry name" value="Beta-grasp_dom_sf"/>
</dbReference>
<dbReference type="AlphaFoldDB" id="A0A1G2H8B7"/>
<dbReference type="PROSITE" id="PS51671">
    <property type="entry name" value="ACT"/>
    <property type="match status" value="1"/>
</dbReference>
<dbReference type="GO" id="GO:0005886">
    <property type="term" value="C:plasma membrane"/>
    <property type="evidence" value="ECO:0007669"/>
    <property type="project" value="TreeGrafter"/>
</dbReference>
<evidence type="ECO:0000313" key="7">
    <source>
        <dbReference type="Proteomes" id="UP000177932"/>
    </source>
</evidence>
<dbReference type="SUPFAM" id="SSF81301">
    <property type="entry name" value="Nucleotidyltransferase"/>
    <property type="match status" value="1"/>
</dbReference>
<dbReference type="InterPro" id="IPR003607">
    <property type="entry name" value="HD/PDEase_dom"/>
</dbReference>
<evidence type="ECO:0000259" key="3">
    <source>
        <dbReference type="PROSITE" id="PS51671"/>
    </source>
</evidence>
<dbReference type="SUPFAM" id="SSF55021">
    <property type="entry name" value="ACT-like"/>
    <property type="match status" value="1"/>
</dbReference>
<dbReference type="CDD" id="cd05399">
    <property type="entry name" value="NT_Rel-Spo_like"/>
    <property type="match status" value="1"/>
</dbReference>
<dbReference type="InterPro" id="IPR007685">
    <property type="entry name" value="RelA_SpoT"/>
</dbReference>
<dbReference type="CDD" id="cd00077">
    <property type="entry name" value="HDc"/>
    <property type="match status" value="1"/>
</dbReference>
<dbReference type="Pfam" id="PF13328">
    <property type="entry name" value="HD_4"/>
    <property type="match status" value="1"/>
</dbReference>
<evidence type="ECO:0000313" key="6">
    <source>
        <dbReference type="EMBL" id="OGZ58735.1"/>
    </source>
</evidence>
<dbReference type="Pfam" id="PF02824">
    <property type="entry name" value="TGS"/>
    <property type="match status" value="1"/>
</dbReference>
<dbReference type="InterPro" id="IPR033655">
    <property type="entry name" value="TGS_RelA/SpoT"/>
</dbReference>
<dbReference type="FunFam" id="3.10.20.30:FF:000002">
    <property type="entry name" value="GTP pyrophosphokinase (RelA/SpoT)"/>
    <property type="match status" value="1"/>
</dbReference>
<reference evidence="6 7" key="1">
    <citation type="journal article" date="2016" name="Nat. Commun.">
        <title>Thousands of microbial genomes shed light on interconnected biogeochemical processes in an aquifer system.</title>
        <authorList>
            <person name="Anantharaman K."/>
            <person name="Brown C.T."/>
            <person name="Hug L.A."/>
            <person name="Sharon I."/>
            <person name="Castelle C.J."/>
            <person name="Probst A.J."/>
            <person name="Thomas B.C."/>
            <person name="Singh A."/>
            <person name="Wilkins M.J."/>
            <person name="Karaoz U."/>
            <person name="Brodie E.L."/>
            <person name="Williams K.H."/>
            <person name="Hubbard S.S."/>
            <person name="Banfield J.F."/>
        </authorList>
    </citation>
    <scope>NUCLEOTIDE SEQUENCE [LARGE SCALE GENOMIC DNA]</scope>
</reference>
<dbReference type="CDD" id="cd04876">
    <property type="entry name" value="ACT_RelA-SpoT"/>
    <property type="match status" value="1"/>
</dbReference>
<dbReference type="InterPro" id="IPR004811">
    <property type="entry name" value="RelA/Spo_fam"/>
</dbReference>
<comment type="pathway">
    <text evidence="1">Purine metabolism.</text>
</comment>
<dbReference type="InterPro" id="IPR004095">
    <property type="entry name" value="TGS"/>
</dbReference>
<dbReference type="InterPro" id="IPR045865">
    <property type="entry name" value="ACT-like_dom_sf"/>
</dbReference>
<dbReference type="InterPro" id="IPR045600">
    <property type="entry name" value="RelA/SpoT_AH_RIS"/>
</dbReference>
<dbReference type="InterPro" id="IPR012676">
    <property type="entry name" value="TGS-like"/>
</dbReference>
<dbReference type="FunFam" id="3.30.460.10:FF:000001">
    <property type="entry name" value="GTP pyrophosphokinase RelA"/>
    <property type="match status" value="1"/>
</dbReference>
<dbReference type="InterPro" id="IPR002912">
    <property type="entry name" value="ACT_dom"/>
</dbReference>
<dbReference type="Gene3D" id="3.30.70.260">
    <property type="match status" value="1"/>
</dbReference>
<dbReference type="PROSITE" id="PS51880">
    <property type="entry name" value="TGS"/>
    <property type="match status" value="1"/>
</dbReference>
<comment type="similarity">
    <text evidence="2">Belongs to the relA/spoT family.</text>
</comment>
<dbReference type="CDD" id="cd01668">
    <property type="entry name" value="TGS_RSH"/>
    <property type="match status" value="1"/>
</dbReference>
<dbReference type="PROSITE" id="PS51831">
    <property type="entry name" value="HD"/>
    <property type="match status" value="1"/>
</dbReference>
<gene>
    <name evidence="6" type="ORF">A2827_00420</name>
</gene>
<dbReference type="InterPro" id="IPR006674">
    <property type="entry name" value="HD_domain"/>
</dbReference>